<keyword evidence="2" id="KW-1185">Reference proteome</keyword>
<name>F4RUV7_MELLP</name>
<dbReference type="HOGENOM" id="CLU_104291_0_0_1"/>
<gene>
    <name evidence="1" type="ORF">MELLADRAFT_108959</name>
</gene>
<dbReference type="EMBL" id="GL883122">
    <property type="protein sequence ID" value="EGG03855.1"/>
    <property type="molecule type" value="Genomic_DNA"/>
</dbReference>
<dbReference type="InParanoid" id="F4RUV7"/>
<protein>
    <submittedName>
        <fullName evidence="1">Uncharacterized protein</fullName>
    </submittedName>
</protein>
<organism evidence="2">
    <name type="scientific">Melampsora larici-populina (strain 98AG31 / pathotype 3-4-7)</name>
    <name type="common">Poplar leaf rust fungus</name>
    <dbReference type="NCBI Taxonomy" id="747676"/>
    <lineage>
        <taxon>Eukaryota</taxon>
        <taxon>Fungi</taxon>
        <taxon>Dikarya</taxon>
        <taxon>Basidiomycota</taxon>
        <taxon>Pucciniomycotina</taxon>
        <taxon>Pucciniomycetes</taxon>
        <taxon>Pucciniales</taxon>
        <taxon>Melampsoraceae</taxon>
        <taxon>Melampsora</taxon>
    </lineage>
</organism>
<dbReference type="GeneID" id="18923614"/>
<reference evidence="2" key="1">
    <citation type="journal article" date="2011" name="Proc. Natl. Acad. Sci. U.S.A.">
        <title>Obligate biotrophy features unraveled by the genomic analysis of rust fungi.</title>
        <authorList>
            <person name="Duplessis S."/>
            <person name="Cuomo C.A."/>
            <person name="Lin Y.-C."/>
            <person name="Aerts A."/>
            <person name="Tisserant E."/>
            <person name="Veneault-Fourrey C."/>
            <person name="Joly D.L."/>
            <person name="Hacquard S."/>
            <person name="Amselem J."/>
            <person name="Cantarel B.L."/>
            <person name="Chiu R."/>
            <person name="Coutinho P.M."/>
            <person name="Feau N."/>
            <person name="Field M."/>
            <person name="Frey P."/>
            <person name="Gelhaye E."/>
            <person name="Goldberg J."/>
            <person name="Grabherr M.G."/>
            <person name="Kodira C.D."/>
            <person name="Kohler A."/>
            <person name="Kuees U."/>
            <person name="Lindquist E.A."/>
            <person name="Lucas S.M."/>
            <person name="Mago R."/>
            <person name="Mauceli E."/>
            <person name="Morin E."/>
            <person name="Murat C."/>
            <person name="Pangilinan J.L."/>
            <person name="Park R."/>
            <person name="Pearson M."/>
            <person name="Quesneville H."/>
            <person name="Rouhier N."/>
            <person name="Sakthikumar S."/>
            <person name="Salamov A.A."/>
            <person name="Schmutz J."/>
            <person name="Selles B."/>
            <person name="Shapiro H."/>
            <person name="Tanguay P."/>
            <person name="Tuskan G.A."/>
            <person name="Henrissat B."/>
            <person name="Van de Peer Y."/>
            <person name="Rouze P."/>
            <person name="Ellis J.G."/>
            <person name="Dodds P.N."/>
            <person name="Schein J.E."/>
            <person name="Zhong S."/>
            <person name="Hamelin R.C."/>
            <person name="Grigoriev I.V."/>
            <person name="Szabo L.J."/>
            <person name="Martin F."/>
        </authorList>
    </citation>
    <scope>NUCLEOTIDE SEQUENCE [LARGE SCALE GENOMIC DNA]</scope>
    <source>
        <strain evidence="2">98AG31 / pathotype 3-4-7</strain>
    </source>
</reference>
<dbReference type="RefSeq" id="XP_007412969.1">
    <property type="nucleotide sequence ID" value="XM_007412907.1"/>
</dbReference>
<evidence type="ECO:0000313" key="2">
    <source>
        <dbReference type="Proteomes" id="UP000001072"/>
    </source>
</evidence>
<dbReference type="VEuPathDB" id="FungiDB:MELLADRAFT_108959"/>
<dbReference type="Proteomes" id="UP000001072">
    <property type="component" value="Unassembled WGS sequence"/>
</dbReference>
<evidence type="ECO:0000313" key="1">
    <source>
        <dbReference type="EMBL" id="EGG03855.1"/>
    </source>
</evidence>
<accession>F4RUV7</accession>
<dbReference type="KEGG" id="mlr:MELLADRAFT_108959"/>
<dbReference type="AlphaFoldDB" id="F4RUV7"/>
<proteinExistence type="predicted"/>
<sequence length="162" mass="17792">MCAEEVFSDVRQVFPAGTTLFQAHCMLGGADSNTPHVMPVVLIYTTPGPSPVAYGQFIPHLVNSVTVSTQGKPIYADTEVAWDFGPEIVSLIVEHNAWFPSLGRYIDNVIYYQGEPGLAVLNVDDFNERGVNTFISGHIKNWDSNTDELIVQATTISPVNYD</sequence>